<organism evidence="3 4">
    <name type="scientific">Clitoria ternatea</name>
    <name type="common">Butterfly pea</name>
    <dbReference type="NCBI Taxonomy" id="43366"/>
    <lineage>
        <taxon>Eukaryota</taxon>
        <taxon>Viridiplantae</taxon>
        <taxon>Streptophyta</taxon>
        <taxon>Embryophyta</taxon>
        <taxon>Tracheophyta</taxon>
        <taxon>Spermatophyta</taxon>
        <taxon>Magnoliopsida</taxon>
        <taxon>eudicotyledons</taxon>
        <taxon>Gunneridae</taxon>
        <taxon>Pentapetalae</taxon>
        <taxon>rosids</taxon>
        <taxon>fabids</taxon>
        <taxon>Fabales</taxon>
        <taxon>Fabaceae</taxon>
        <taxon>Papilionoideae</taxon>
        <taxon>50 kb inversion clade</taxon>
        <taxon>NPAAA clade</taxon>
        <taxon>indigoferoid/millettioid clade</taxon>
        <taxon>Phaseoleae</taxon>
        <taxon>Clitoria</taxon>
    </lineage>
</organism>
<keyword evidence="2" id="KW-0472">Membrane</keyword>
<sequence>MLALPLISVALLNFCIEVISIMFVGHLGQLRLSAASVATYFTSIIGINVLVGMASALDTLCGQSYGAMQHLFKVGIGSSGAAIANSISFWMNVLILTLYVKFSPSCVKTWAGFSKEALHNIPSFLRLAIPSPFMVW</sequence>
<feature type="transmembrane region" description="Helical" evidence="2">
    <location>
        <begin position="6"/>
        <end position="25"/>
    </location>
</feature>
<evidence type="ECO:0000313" key="4">
    <source>
        <dbReference type="Proteomes" id="UP001359559"/>
    </source>
</evidence>
<evidence type="ECO:0000313" key="3">
    <source>
        <dbReference type="EMBL" id="KAK7301268.1"/>
    </source>
</evidence>
<evidence type="ECO:0008006" key="5">
    <source>
        <dbReference type="Google" id="ProtNLM"/>
    </source>
</evidence>
<proteinExistence type="inferred from homology"/>
<gene>
    <name evidence="3" type="ORF">RJT34_12129</name>
</gene>
<keyword evidence="4" id="KW-1185">Reference proteome</keyword>
<dbReference type="PANTHER" id="PTHR11206">
    <property type="entry name" value="MULTIDRUG RESISTANCE PROTEIN"/>
    <property type="match status" value="1"/>
</dbReference>
<comment type="caution">
    <text evidence="3">The sequence shown here is derived from an EMBL/GenBank/DDBJ whole genome shotgun (WGS) entry which is preliminary data.</text>
</comment>
<comment type="similarity">
    <text evidence="1">Belongs to the multi antimicrobial extrusion (MATE) (TC 2.A.66.1) family.</text>
</comment>
<feature type="transmembrane region" description="Helical" evidence="2">
    <location>
        <begin position="37"/>
        <end position="56"/>
    </location>
</feature>
<dbReference type="GO" id="GO:0042910">
    <property type="term" value="F:xenobiotic transmembrane transporter activity"/>
    <property type="evidence" value="ECO:0007669"/>
    <property type="project" value="InterPro"/>
</dbReference>
<dbReference type="AlphaFoldDB" id="A0AAN9JLL0"/>
<protein>
    <recommendedName>
        <fullName evidence="5">MATE efflux family protein</fullName>
    </recommendedName>
</protein>
<name>A0AAN9JLL0_CLITE</name>
<evidence type="ECO:0000256" key="1">
    <source>
        <dbReference type="ARBA" id="ARBA00010199"/>
    </source>
</evidence>
<dbReference type="Pfam" id="PF01554">
    <property type="entry name" value="MatE"/>
    <property type="match status" value="1"/>
</dbReference>
<dbReference type="GO" id="GO:0015297">
    <property type="term" value="F:antiporter activity"/>
    <property type="evidence" value="ECO:0007669"/>
    <property type="project" value="InterPro"/>
</dbReference>
<reference evidence="3 4" key="1">
    <citation type="submission" date="2024-01" db="EMBL/GenBank/DDBJ databases">
        <title>The genomes of 5 underutilized Papilionoideae crops provide insights into root nodulation and disease resistance.</title>
        <authorList>
            <person name="Yuan L."/>
        </authorList>
    </citation>
    <scope>NUCLEOTIDE SEQUENCE [LARGE SCALE GENOMIC DNA]</scope>
    <source>
        <strain evidence="3">LY-2023</strain>
        <tissue evidence="3">Leaf</tissue>
    </source>
</reference>
<dbReference type="GO" id="GO:0016020">
    <property type="term" value="C:membrane"/>
    <property type="evidence" value="ECO:0007669"/>
    <property type="project" value="InterPro"/>
</dbReference>
<dbReference type="EMBL" id="JAYKXN010000003">
    <property type="protein sequence ID" value="KAK7301268.1"/>
    <property type="molecule type" value="Genomic_DNA"/>
</dbReference>
<accession>A0AAN9JLL0</accession>
<evidence type="ECO:0000256" key="2">
    <source>
        <dbReference type="SAM" id="Phobius"/>
    </source>
</evidence>
<feature type="transmembrane region" description="Helical" evidence="2">
    <location>
        <begin position="76"/>
        <end position="100"/>
    </location>
</feature>
<keyword evidence="2" id="KW-0812">Transmembrane</keyword>
<dbReference type="Proteomes" id="UP001359559">
    <property type="component" value="Unassembled WGS sequence"/>
</dbReference>
<dbReference type="InterPro" id="IPR002528">
    <property type="entry name" value="MATE_fam"/>
</dbReference>
<keyword evidence="2" id="KW-1133">Transmembrane helix</keyword>